<evidence type="ECO:0000313" key="8">
    <source>
        <dbReference type="EMBL" id="EEW26389.1"/>
    </source>
</evidence>
<dbReference type="STRING" id="371731.Rsw2DRAFT_0669"/>
<dbReference type="AlphaFoldDB" id="C8RXZ1"/>
<keyword evidence="5 6" id="KW-0482">Metalloprotease</keyword>
<dbReference type="PANTHER" id="PTHR22726:SF1">
    <property type="entry name" value="METALLOENDOPEPTIDASE OMA1, MITOCHONDRIAL"/>
    <property type="match status" value="1"/>
</dbReference>
<dbReference type="EMBL" id="ACYY01000003">
    <property type="protein sequence ID" value="EEW26389.1"/>
    <property type="molecule type" value="Genomic_DNA"/>
</dbReference>
<accession>C8RXZ1</accession>
<evidence type="ECO:0000256" key="5">
    <source>
        <dbReference type="ARBA" id="ARBA00023049"/>
    </source>
</evidence>
<dbReference type="GO" id="GO:0051603">
    <property type="term" value="P:proteolysis involved in protein catabolic process"/>
    <property type="evidence" value="ECO:0007669"/>
    <property type="project" value="TreeGrafter"/>
</dbReference>
<dbReference type="GO" id="GO:0016020">
    <property type="term" value="C:membrane"/>
    <property type="evidence" value="ECO:0007669"/>
    <property type="project" value="TreeGrafter"/>
</dbReference>
<dbReference type="eggNOG" id="COG0501">
    <property type="taxonomic scope" value="Bacteria"/>
</dbReference>
<keyword evidence="9" id="KW-1185">Reference proteome</keyword>
<keyword evidence="2" id="KW-0479">Metal-binding</keyword>
<dbReference type="PANTHER" id="PTHR22726">
    <property type="entry name" value="METALLOENDOPEPTIDASE OMA1"/>
    <property type="match status" value="1"/>
</dbReference>
<protein>
    <submittedName>
        <fullName evidence="8">Peptidase M48 Ste24p</fullName>
    </submittedName>
</protein>
<comment type="cofactor">
    <cofactor evidence="6">
        <name>Zn(2+)</name>
        <dbReference type="ChEBI" id="CHEBI:29105"/>
    </cofactor>
    <text evidence="6">Binds 1 zinc ion per subunit.</text>
</comment>
<evidence type="ECO:0000313" key="9">
    <source>
        <dbReference type="Proteomes" id="UP000010121"/>
    </source>
</evidence>
<evidence type="ECO:0000256" key="2">
    <source>
        <dbReference type="ARBA" id="ARBA00022723"/>
    </source>
</evidence>
<dbReference type="GO" id="GO:0046872">
    <property type="term" value="F:metal ion binding"/>
    <property type="evidence" value="ECO:0007669"/>
    <property type="project" value="UniProtKB-KW"/>
</dbReference>
<evidence type="ECO:0000256" key="1">
    <source>
        <dbReference type="ARBA" id="ARBA00022670"/>
    </source>
</evidence>
<evidence type="ECO:0000259" key="7">
    <source>
        <dbReference type="Pfam" id="PF01435"/>
    </source>
</evidence>
<comment type="caution">
    <text evidence="8">The sequence shown here is derived from an EMBL/GenBank/DDBJ whole genome shotgun (WGS) entry which is preliminary data.</text>
</comment>
<dbReference type="Pfam" id="PF01435">
    <property type="entry name" value="Peptidase_M48"/>
    <property type="match status" value="1"/>
</dbReference>
<dbReference type="OrthoDB" id="9810445at2"/>
<comment type="similarity">
    <text evidence="6">Belongs to the peptidase M48 family.</text>
</comment>
<dbReference type="InterPro" id="IPR051156">
    <property type="entry name" value="Mito/Outer_Membr_Metalloprot"/>
</dbReference>
<gene>
    <name evidence="8" type="ORF">Rsw2DRAFT_0669</name>
</gene>
<feature type="domain" description="Peptidase M48" evidence="7">
    <location>
        <begin position="36"/>
        <end position="221"/>
    </location>
</feature>
<dbReference type="CDD" id="cd07332">
    <property type="entry name" value="M48C_Oma1_like"/>
    <property type="match status" value="1"/>
</dbReference>
<dbReference type="RefSeq" id="WP_008028041.1">
    <property type="nucleotide sequence ID" value="NZ_ACYY01000003.1"/>
</dbReference>
<name>C8RXZ1_9RHOB</name>
<dbReference type="GO" id="GO:0004222">
    <property type="term" value="F:metalloendopeptidase activity"/>
    <property type="evidence" value="ECO:0007669"/>
    <property type="project" value="InterPro"/>
</dbReference>
<keyword evidence="1 6" id="KW-0645">Protease</keyword>
<organism evidence="8 9">
    <name type="scientific">Rhodobacter ferrooxidans</name>
    <dbReference type="NCBI Taxonomy" id="371731"/>
    <lineage>
        <taxon>Bacteria</taxon>
        <taxon>Pseudomonadati</taxon>
        <taxon>Pseudomonadota</taxon>
        <taxon>Alphaproteobacteria</taxon>
        <taxon>Rhodobacterales</taxon>
        <taxon>Rhodobacter group</taxon>
        <taxon>Rhodobacter</taxon>
    </lineage>
</organism>
<evidence type="ECO:0000256" key="4">
    <source>
        <dbReference type="ARBA" id="ARBA00022833"/>
    </source>
</evidence>
<sequence length="228" mass="24880">MLKFTPLILALLYAFAMYRFSVWRTLKALDAQSHPLAEPEITALTDRMAQALGLPRIAVQVYEVDPVNGLAAPDGRIFLTRGFLQKYRAGEVTAAELASVIAHELGHVALGHARRRMIDFTGQNAVFMLLSTLLNRFLPGIGVLIARTVANTLAASLSRRDEHEADAYASALLVKSGIGTAPQKSLFRKLEALTGAPGANAPAWLLSHPKTQDRIAAIEDREARWDQA</sequence>
<dbReference type="Proteomes" id="UP000010121">
    <property type="component" value="Unassembled WGS sequence"/>
</dbReference>
<proteinExistence type="inferred from homology"/>
<evidence type="ECO:0000256" key="6">
    <source>
        <dbReference type="RuleBase" id="RU003983"/>
    </source>
</evidence>
<dbReference type="Gene3D" id="3.30.2010.10">
    <property type="entry name" value="Metalloproteases ('zincins'), catalytic domain"/>
    <property type="match status" value="1"/>
</dbReference>
<keyword evidence="3 6" id="KW-0378">Hydrolase</keyword>
<dbReference type="InterPro" id="IPR001915">
    <property type="entry name" value="Peptidase_M48"/>
</dbReference>
<reference evidence="8 9" key="1">
    <citation type="submission" date="2009-08" db="EMBL/GenBank/DDBJ databases">
        <title>The draft genome of Rhodobacter sp. SW2.</title>
        <authorList>
            <consortium name="US DOE Joint Genome Institute (JGI-PGF)"/>
            <person name="Lucas S."/>
            <person name="Copeland A."/>
            <person name="Lapidus A."/>
            <person name="Glavina del Rio T."/>
            <person name="Tice H."/>
            <person name="Bruce D."/>
            <person name="Goodwin L."/>
            <person name="Pitluck S."/>
            <person name="Larimer F."/>
            <person name="Land M.L."/>
            <person name="Hauser L."/>
            <person name="Emerson D."/>
        </authorList>
    </citation>
    <scope>NUCLEOTIDE SEQUENCE [LARGE SCALE GENOMIC DNA]</scope>
    <source>
        <strain evidence="8 9">SW2</strain>
    </source>
</reference>
<keyword evidence="4 6" id="KW-0862">Zinc</keyword>
<evidence type="ECO:0000256" key="3">
    <source>
        <dbReference type="ARBA" id="ARBA00022801"/>
    </source>
</evidence>